<dbReference type="Proteomes" id="UP000813824">
    <property type="component" value="Unassembled WGS sequence"/>
</dbReference>
<evidence type="ECO:0000256" key="3">
    <source>
        <dbReference type="ARBA" id="ARBA00022525"/>
    </source>
</evidence>
<dbReference type="SUPFAM" id="SSF51126">
    <property type="entry name" value="Pectin lyase-like"/>
    <property type="match status" value="1"/>
</dbReference>
<sequence>MRTNLLLLLATSASALAWNTFTVPHTQGQDDTPTLNTAFASGNISSNATILFKKGVTYNIFTPIKFPVLTNVEVRIEGNLTYPEDIPTIQADLLHSSQSFPGAWFTFSGGTNVTLRGSTDPRWGWVDAHGQAVMVDANEQVNRPHGWAFSKIKGGVIRDMKLWKPIGWNFATSGSSNIHAFNNKIVAVSRFSAGGTNMLFENNHIQNGDDCLTVGSGAKNIHFRNSFCEGGHGLSIGSLGKGGSVADVQDVLIENVVMKNSLYGARFKSWTGGNGLARNVTWKNIFFTNVLFPIYVTQNYWDQGVGPRPNSTSTNNTHIQDFLFQNFVGTIEDKAGFVEGSCVSDPCWYAVPGATGKEVAILDLYPGTATNVVTKDIFGATDTGAQVRVMCNSTTVTNDVGFRCWNGPFIRTRAGL</sequence>
<evidence type="ECO:0000256" key="12">
    <source>
        <dbReference type="ARBA" id="ARBA00038933"/>
    </source>
</evidence>
<feature type="chain" id="PRO_5035459494" description="galacturonan 1,4-alpha-galacturonidase" evidence="18">
    <location>
        <begin position="18"/>
        <end position="416"/>
    </location>
</feature>
<evidence type="ECO:0000256" key="14">
    <source>
        <dbReference type="ARBA" id="ARBA00042262"/>
    </source>
</evidence>
<keyword evidence="9 17" id="KW-0326">Glycosidase</keyword>
<evidence type="ECO:0000256" key="11">
    <source>
        <dbReference type="ARBA" id="ARBA00037312"/>
    </source>
</evidence>
<dbReference type="Pfam" id="PF00295">
    <property type="entry name" value="Glyco_hydro_28"/>
    <property type="match status" value="1"/>
</dbReference>
<dbReference type="GO" id="GO:0047911">
    <property type="term" value="F:galacturan 1,4-alpha-galacturonidase activity"/>
    <property type="evidence" value="ECO:0007669"/>
    <property type="project" value="UniProtKB-EC"/>
</dbReference>
<evidence type="ECO:0000256" key="13">
    <source>
        <dbReference type="ARBA" id="ARBA00041474"/>
    </source>
</evidence>
<dbReference type="InterPro" id="IPR012334">
    <property type="entry name" value="Pectin_lyas_fold"/>
</dbReference>
<keyword evidence="4 18" id="KW-0732">Signal</keyword>
<evidence type="ECO:0000256" key="16">
    <source>
        <dbReference type="PROSITE-ProRule" id="PRU10052"/>
    </source>
</evidence>
<gene>
    <name evidence="19" type="ORF">BXZ70DRAFT_1001362</name>
</gene>
<evidence type="ECO:0000256" key="18">
    <source>
        <dbReference type="SAM" id="SignalP"/>
    </source>
</evidence>
<evidence type="ECO:0000256" key="8">
    <source>
        <dbReference type="ARBA" id="ARBA00023180"/>
    </source>
</evidence>
<keyword evidence="6 17" id="KW-0378">Hydrolase</keyword>
<evidence type="ECO:0000256" key="1">
    <source>
        <dbReference type="ARBA" id="ARBA00004613"/>
    </source>
</evidence>
<keyword evidence="5" id="KW-0677">Repeat</keyword>
<name>A0A8K0XMZ0_9AGAR</name>
<evidence type="ECO:0000256" key="2">
    <source>
        <dbReference type="ARBA" id="ARBA00008834"/>
    </source>
</evidence>
<dbReference type="InterPro" id="IPR000743">
    <property type="entry name" value="Glyco_hydro_28"/>
</dbReference>
<evidence type="ECO:0000256" key="5">
    <source>
        <dbReference type="ARBA" id="ARBA00022737"/>
    </source>
</evidence>
<feature type="active site" evidence="16">
    <location>
        <position position="232"/>
    </location>
</feature>
<evidence type="ECO:0000313" key="19">
    <source>
        <dbReference type="EMBL" id="KAH8094654.1"/>
    </source>
</evidence>
<accession>A0A8K0XMZ0</accession>
<evidence type="ECO:0000256" key="7">
    <source>
        <dbReference type="ARBA" id="ARBA00023157"/>
    </source>
</evidence>
<feature type="signal peptide" evidence="18">
    <location>
        <begin position="1"/>
        <end position="17"/>
    </location>
</feature>
<organism evidence="19 20">
    <name type="scientific">Cristinia sonorae</name>
    <dbReference type="NCBI Taxonomy" id="1940300"/>
    <lineage>
        <taxon>Eukaryota</taxon>
        <taxon>Fungi</taxon>
        <taxon>Dikarya</taxon>
        <taxon>Basidiomycota</taxon>
        <taxon>Agaricomycotina</taxon>
        <taxon>Agaricomycetes</taxon>
        <taxon>Agaricomycetidae</taxon>
        <taxon>Agaricales</taxon>
        <taxon>Pleurotineae</taxon>
        <taxon>Stephanosporaceae</taxon>
        <taxon>Cristinia</taxon>
    </lineage>
</organism>
<evidence type="ECO:0000256" key="6">
    <source>
        <dbReference type="ARBA" id="ARBA00022801"/>
    </source>
</evidence>
<comment type="similarity">
    <text evidence="2 17">Belongs to the glycosyl hydrolase 28 family.</text>
</comment>
<evidence type="ECO:0000256" key="17">
    <source>
        <dbReference type="RuleBase" id="RU361169"/>
    </source>
</evidence>
<evidence type="ECO:0000256" key="9">
    <source>
        <dbReference type="ARBA" id="ARBA00023295"/>
    </source>
</evidence>
<comment type="subcellular location">
    <subcellularLocation>
        <location evidence="1">Secreted</location>
    </subcellularLocation>
</comment>
<keyword evidence="10" id="KW-0961">Cell wall biogenesis/degradation</keyword>
<dbReference type="AlphaFoldDB" id="A0A8K0XMZ0"/>
<dbReference type="EC" id="3.2.1.67" evidence="12"/>
<keyword evidence="8" id="KW-0325">Glycoprotein</keyword>
<dbReference type="Gene3D" id="2.160.20.10">
    <property type="entry name" value="Single-stranded right-handed beta-helix, Pectin lyase-like"/>
    <property type="match status" value="1"/>
</dbReference>
<dbReference type="GO" id="GO:0005975">
    <property type="term" value="P:carbohydrate metabolic process"/>
    <property type="evidence" value="ECO:0007669"/>
    <property type="project" value="InterPro"/>
</dbReference>
<dbReference type="EMBL" id="JAEVFJ010000025">
    <property type="protein sequence ID" value="KAH8094654.1"/>
    <property type="molecule type" value="Genomic_DNA"/>
</dbReference>
<keyword evidence="7" id="KW-1015">Disulfide bond</keyword>
<dbReference type="OrthoDB" id="187139at2759"/>
<comment type="caution">
    <text evidence="19">The sequence shown here is derived from an EMBL/GenBank/DDBJ whole genome shotgun (WGS) entry which is preliminary data.</text>
</comment>
<comment type="catalytic activity">
    <reaction evidence="15">
        <text>[(1-&gt;4)-alpha-D-galacturonosyl](n) + H2O = alpha-D-galacturonate + [(1-&gt;4)-alpha-D-galacturonosyl](n-1)</text>
        <dbReference type="Rhea" id="RHEA:14117"/>
        <dbReference type="Rhea" id="RHEA-COMP:14570"/>
        <dbReference type="Rhea" id="RHEA-COMP:14572"/>
        <dbReference type="ChEBI" id="CHEBI:15377"/>
        <dbReference type="ChEBI" id="CHEBI:58658"/>
        <dbReference type="ChEBI" id="CHEBI:140523"/>
        <dbReference type="EC" id="3.2.1.67"/>
    </reaction>
</comment>
<dbReference type="InterPro" id="IPR011050">
    <property type="entry name" value="Pectin_lyase_fold/virulence"/>
</dbReference>
<dbReference type="PANTHER" id="PTHR31736:SF11">
    <property type="entry name" value="EXOPOLYGALACTURONASE C-RELATED"/>
    <property type="match status" value="1"/>
</dbReference>
<evidence type="ECO:0000256" key="10">
    <source>
        <dbReference type="ARBA" id="ARBA00023316"/>
    </source>
</evidence>
<keyword evidence="20" id="KW-1185">Reference proteome</keyword>
<dbReference type="PANTHER" id="PTHR31736">
    <property type="match status" value="1"/>
</dbReference>
<keyword evidence="3" id="KW-0964">Secreted</keyword>
<keyword evidence="19" id="KW-0456">Lyase</keyword>
<protein>
    <recommendedName>
        <fullName evidence="12">galacturonan 1,4-alpha-galacturonidase</fullName>
        <ecNumber evidence="12">3.2.1.67</ecNumber>
    </recommendedName>
    <alternativeName>
        <fullName evidence="13">Galacturan 1,4-alpha-galacturonidase C</fullName>
    </alternativeName>
    <alternativeName>
        <fullName evidence="14">Poly(1,4-alpha-D-galacturonide)galacturonohydrolase C</fullName>
    </alternativeName>
</protein>
<dbReference type="GO" id="GO:0005576">
    <property type="term" value="C:extracellular region"/>
    <property type="evidence" value="ECO:0007669"/>
    <property type="project" value="UniProtKB-SubCell"/>
</dbReference>
<proteinExistence type="inferred from homology"/>
<dbReference type="GO" id="GO:0016829">
    <property type="term" value="F:lyase activity"/>
    <property type="evidence" value="ECO:0007669"/>
    <property type="project" value="UniProtKB-KW"/>
</dbReference>
<reference evidence="19" key="1">
    <citation type="journal article" date="2021" name="New Phytol.">
        <title>Evolutionary innovations through gain and loss of genes in the ectomycorrhizal Boletales.</title>
        <authorList>
            <person name="Wu G."/>
            <person name="Miyauchi S."/>
            <person name="Morin E."/>
            <person name="Kuo A."/>
            <person name="Drula E."/>
            <person name="Varga T."/>
            <person name="Kohler A."/>
            <person name="Feng B."/>
            <person name="Cao Y."/>
            <person name="Lipzen A."/>
            <person name="Daum C."/>
            <person name="Hundley H."/>
            <person name="Pangilinan J."/>
            <person name="Johnson J."/>
            <person name="Barry K."/>
            <person name="LaButti K."/>
            <person name="Ng V."/>
            <person name="Ahrendt S."/>
            <person name="Min B."/>
            <person name="Choi I.G."/>
            <person name="Park H."/>
            <person name="Plett J.M."/>
            <person name="Magnuson J."/>
            <person name="Spatafora J.W."/>
            <person name="Nagy L.G."/>
            <person name="Henrissat B."/>
            <person name="Grigoriev I.V."/>
            <person name="Yang Z.L."/>
            <person name="Xu J."/>
            <person name="Martin F.M."/>
        </authorList>
    </citation>
    <scope>NUCLEOTIDE SEQUENCE</scope>
    <source>
        <strain evidence="19">KKN 215</strain>
    </source>
</reference>
<comment type="function">
    <text evidence="11">Specific in hydrolyzing the terminal glycosidic bond of polygalacturonic acid and oligogalacturonates.</text>
</comment>
<dbReference type="PROSITE" id="PS00502">
    <property type="entry name" value="POLYGALACTURONASE"/>
    <property type="match status" value="1"/>
</dbReference>
<evidence type="ECO:0000313" key="20">
    <source>
        <dbReference type="Proteomes" id="UP000813824"/>
    </source>
</evidence>
<dbReference type="GO" id="GO:0071555">
    <property type="term" value="P:cell wall organization"/>
    <property type="evidence" value="ECO:0007669"/>
    <property type="project" value="UniProtKB-KW"/>
</dbReference>
<dbReference type="GO" id="GO:0004650">
    <property type="term" value="F:polygalacturonase activity"/>
    <property type="evidence" value="ECO:0007669"/>
    <property type="project" value="InterPro"/>
</dbReference>
<evidence type="ECO:0000256" key="15">
    <source>
        <dbReference type="ARBA" id="ARBA00048766"/>
    </source>
</evidence>
<evidence type="ECO:0000256" key="4">
    <source>
        <dbReference type="ARBA" id="ARBA00022729"/>
    </source>
</evidence>